<gene>
    <name evidence="4" type="ORF">SAMN06296036_11879</name>
</gene>
<comment type="similarity">
    <text evidence="1 2">Belongs to the small heat shock protein (HSP20) family.</text>
</comment>
<evidence type="ECO:0000313" key="4">
    <source>
        <dbReference type="EMBL" id="SMF56978.1"/>
    </source>
</evidence>
<evidence type="ECO:0000313" key="5">
    <source>
        <dbReference type="Proteomes" id="UP000192907"/>
    </source>
</evidence>
<proteinExistence type="inferred from homology"/>
<name>A0A1Y6CKH6_9BACT</name>
<evidence type="ECO:0000256" key="2">
    <source>
        <dbReference type="RuleBase" id="RU003616"/>
    </source>
</evidence>
<dbReference type="PROSITE" id="PS01031">
    <property type="entry name" value="SHSP"/>
    <property type="match status" value="1"/>
</dbReference>
<dbReference type="EMBL" id="FWZT01000018">
    <property type="protein sequence ID" value="SMF56978.1"/>
    <property type="molecule type" value="Genomic_DNA"/>
</dbReference>
<protein>
    <submittedName>
        <fullName evidence="4">HSP20 family protein</fullName>
    </submittedName>
</protein>
<dbReference type="AlphaFoldDB" id="A0A1Y6CKH6"/>
<keyword evidence="5" id="KW-1185">Reference proteome</keyword>
<dbReference type="RefSeq" id="WP_132322326.1">
    <property type="nucleotide sequence ID" value="NZ_FWZT01000018.1"/>
</dbReference>
<evidence type="ECO:0000256" key="1">
    <source>
        <dbReference type="PROSITE-ProRule" id="PRU00285"/>
    </source>
</evidence>
<accession>A0A1Y6CKH6</accession>
<dbReference type="Pfam" id="PF00011">
    <property type="entry name" value="HSP20"/>
    <property type="match status" value="1"/>
</dbReference>
<evidence type="ECO:0000259" key="3">
    <source>
        <dbReference type="PROSITE" id="PS01031"/>
    </source>
</evidence>
<dbReference type="InterPro" id="IPR002068">
    <property type="entry name" value="A-crystallin/Hsp20_dom"/>
</dbReference>
<dbReference type="STRING" id="1513793.SAMN06296036_11879"/>
<dbReference type="Proteomes" id="UP000192907">
    <property type="component" value="Unassembled WGS sequence"/>
</dbReference>
<dbReference type="InterPro" id="IPR008978">
    <property type="entry name" value="HSP20-like_chaperone"/>
</dbReference>
<dbReference type="Gene3D" id="2.60.40.790">
    <property type="match status" value="1"/>
</dbReference>
<sequence>MVRLALRNNDLGSPWTAFSDWTREFDQIFDDMNRALAPTRMLQGNMSDLAPCDIHESENGFYLSMDLPGVSKDNINVESNNGLLTVTAERKHEASTQDSKAHRVERRIGKIQRSFRIPDGVNGEQIQASFDNGVLHLTLPKSDLAKPKKIEIGTGKSGFIRNLLGNKEDSKQDVAINS</sequence>
<dbReference type="CDD" id="cd06464">
    <property type="entry name" value="ACD_sHsps-like"/>
    <property type="match status" value="1"/>
</dbReference>
<organism evidence="4 5">
    <name type="scientific">Pseudobacteriovorax antillogorgiicola</name>
    <dbReference type="NCBI Taxonomy" id="1513793"/>
    <lineage>
        <taxon>Bacteria</taxon>
        <taxon>Pseudomonadati</taxon>
        <taxon>Bdellovibrionota</taxon>
        <taxon>Oligoflexia</taxon>
        <taxon>Oligoflexales</taxon>
        <taxon>Pseudobacteriovoracaceae</taxon>
        <taxon>Pseudobacteriovorax</taxon>
    </lineage>
</organism>
<dbReference type="PANTHER" id="PTHR11527">
    <property type="entry name" value="HEAT-SHOCK PROTEIN 20 FAMILY MEMBER"/>
    <property type="match status" value="1"/>
</dbReference>
<dbReference type="OrthoDB" id="9811615at2"/>
<dbReference type="SUPFAM" id="SSF49764">
    <property type="entry name" value="HSP20-like chaperones"/>
    <property type="match status" value="1"/>
</dbReference>
<feature type="domain" description="SHSP" evidence="3">
    <location>
        <begin position="43"/>
        <end position="155"/>
    </location>
</feature>
<reference evidence="5" key="1">
    <citation type="submission" date="2017-04" db="EMBL/GenBank/DDBJ databases">
        <authorList>
            <person name="Varghese N."/>
            <person name="Submissions S."/>
        </authorList>
    </citation>
    <scope>NUCLEOTIDE SEQUENCE [LARGE SCALE GENOMIC DNA]</scope>
    <source>
        <strain evidence="5">RKEM611</strain>
    </source>
</reference>
<dbReference type="InterPro" id="IPR031107">
    <property type="entry name" value="Small_HSP"/>
</dbReference>